<evidence type="ECO:0000313" key="5">
    <source>
        <dbReference type="EMBL" id="SDD78360.1"/>
    </source>
</evidence>
<dbReference type="Gene3D" id="1.10.357.10">
    <property type="entry name" value="Tetracycline Repressor, domain 2"/>
    <property type="match status" value="1"/>
</dbReference>
<dbReference type="Pfam" id="PF00440">
    <property type="entry name" value="TetR_N"/>
    <property type="match status" value="1"/>
</dbReference>
<dbReference type="InterPro" id="IPR001647">
    <property type="entry name" value="HTH_TetR"/>
</dbReference>
<dbReference type="EMBL" id="FNAB01000006">
    <property type="protein sequence ID" value="SDD78360.1"/>
    <property type="molecule type" value="Genomic_DNA"/>
</dbReference>
<feature type="DNA-binding region" description="H-T-H motif" evidence="2">
    <location>
        <begin position="52"/>
        <end position="71"/>
    </location>
</feature>
<feature type="domain" description="HTH tetR-type" evidence="4">
    <location>
        <begin position="29"/>
        <end position="89"/>
    </location>
</feature>
<dbReference type="Proteomes" id="UP000199417">
    <property type="component" value="Unassembled WGS sequence"/>
</dbReference>
<dbReference type="PANTHER" id="PTHR30055">
    <property type="entry name" value="HTH-TYPE TRANSCRIPTIONAL REGULATOR RUTR"/>
    <property type="match status" value="1"/>
</dbReference>
<gene>
    <name evidence="5" type="ORF">SAMN05444580_106247</name>
</gene>
<dbReference type="PRINTS" id="PR00455">
    <property type="entry name" value="HTHTETR"/>
</dbReference>
<evidence type="ECO:0000313" key="6">
    <source>
        <dbReference type="Proteomes" id="UP000199417"/>
    </source>
</evidence>
<evidence type="ECO:0000256" key="1">
    <source>
        <dbReference type="ARBA" id="ARBA00023125"/>
    </source>
</evidence>
<dbReference type="PROSITE" id="PS50977">
    <property type="entry name" value="HTH_TETR_2"/>
    <property type="match status" value="1"/>
</dbReference>
<dbReference type="GO" id="GO:0003700">
    <property type="term" value="F:DNA-binding transcription factor activity"/>
    <property type="evidence" value="ECO:0007669"/>
    <property type="project" value="TreeGrafter"/>
</dbReference>
<dbReference type="STRING" id="168276.SAMN05444580_106247"/>
<proteinExistence type="predicted"/>
<evidence type="ECO:0000256" key="3">
    <source>
        <dbReference type="SAM" id="MobiDB-lite"/>
    </source>
</evidence>
<name>A0A1G6XJK4_9NOCA</name>
<evidence type="ECO:0000256" key="2">
    <source>
        <dbReference type="PROSITE-ProRule" id="PRU00335"/>
    </source>
</evidence>
<dbReference type="AlphaFoldDB" id="A0A1G6XJK4"/>
<feature type="region of interest" description="Disordered" evidence="3">
    <location>
        <begin position="1"/>
        <end position="23"/>
    </location>
</feature>
<keyword evidence="1 2" id="KW-0238">DNA-binding</keyword>
<evidence type="ECO:0000259" key="4">
    <source>
        <dbReference type="PROSITE" id="PS50977"/>
    </source>
</evidence>
<reference evidence="5 6" key="1">
    <citation type="submission" date="2016-10" db="EMBL/GenBank/DDBJ databases">
        <authorList>
            <person name="de Groot N.N."/>
        </authorList>
    </citation>
    <scope>NUCLEOTIDE SEQUENCE [LARGE SCALE GENOMIC DNA]</scope>
    <source>
        <strain evidence="5 6">JCM 11308</strain>
    </source>
</reference>
<protein>
    <submittedName>
        <fullName evidence="5">DNA-binding transcriptional regulator, AcrR family</fullName>
    </submittedName>
</protein>
<dbReference type="InterPro" id="IPR009057">
    <property type="entry name" value="Homeodomain-like_sf"/>
</dbReference>
<dbReference type="PANTHER" id="PTHR30055:SF209">
    <property type="entry name" value="POSSIBLE TRANSCRIPTIONAL REGULATORY PROTEIN (PROBABLY TETR-FAMILY)"/>
    <property type="match status" value="1"/>
</dbReference>
<sequence length="212" mass="22339">MFPGGYDRGVQNTPIPMADGPDAERCDAVRNRALLLEAATALVSERGADAVTMDAVAERAGVGKGTVFRRFGSRSGLMQSLLDHSEHELQGAFLTGPPPLGPGADAVARLIAFGRARLAIVELQGDTLRAVEVSPELRFGGPARQVSLTHVVALLRQTGAAGDLELLAQALLATLEAGLVLYQIRELHMPVDRIADGWETLVRLVTGTPSAG</sequence>
<dbReference type="InterPro" id="IPR050109">
    <property type="entry name" value="HTH-type_TetR-like_transc_reg"/>
</dbReference>
<dbReference type="SUPFAM" id="SSF46689">
    <property type="entry name" value="Homeodomain-like"/>
    <property type="match status" value="1"/>
</dbReference>
<dbReference type="GO" id="GO:0000976">
    <property type="term" value="F:transcription cis-regulatory region binding"/>
    <property type="evidence" value="ECO:0007669"/>
    <property type="project" value="TreeGrafter"/>
</dbReference>
<keyword evidence="6" id="KW-1185">Reference proteome</keyword>
<accession>A0A1G6XJK4</accession>
<organism evidence="5 6">
    <name type="scientific">Rhodococcus tukisamuensis</name>
    <dbReference type="NCBI Taxonomy" id="168276"/>
    <lineage>
        <taxon>Bacteria</taxon>
        <taxon>Bacillati</taxon>
        <taxon>Actinomycetota</taxon>
        <taxon>Actinomycetes</taxon>
        <taxon>Mycobacteriales</taxon>
        <taxon>Nocardiaceae</taxon>
        <taxon>Rhodococcus</taxon>
    </lineage>
</organism>